<protein>
    <submittedName>
        <fullName evidence="2">Uncharacterized protein</fullName>
    </submittedName>
</protein>
<dbReference type="RefSeq" id="XP_049150870.1">
    <property type="nucleotide sequence ID" value="XM_049293724.1"/>
</dbReference>
<dbReference type="EMBL" id="CP019480">
    <property type="protein sequence ID" value="UQC89269.1"/>
    <property type="molecule type" value="Genomic_DNA"/>
</dbReference>
<dbReference type="KEGG" id="clup:CLUP02_14798"/>
<dbReference type="Proteomes" id="UP000830671">
    <property type="component" value="Chromosome 8"/>
</dbReference>
<keyword evidence="3" id="KW-1185">Reference proteome</keyword>
<evidence type="ECO:0000313" key="3">
    <source>
        <dbReference type="Proteomes" id="UP000830671"/>
    </source>
</evidence>
<dbReference type="GeneID" id="73348734"/>
<gene>
    <name evidence="2" type="ORF">CLUP02_14798</name>
</gene>
<accession>A0A9Q8T4V1</accession>
<proteinExistence type="predicted"/>
<sequence length="76" mass="8453">MAHHKSSGSKGRGGGKSHGSSPSSKKQYIEFQVWYCDHCRQGPYNPEIVVFCTNPGCGHQYCGNCTVEIVRQRVDH</sequence>
<name>A0A9Q8T4V1_9PEZI</name>
<organism evidence="2 3">
    <name type="scientific">Colletotrichum lupini</name>
    <dbReference type="NCBI Taxonomy" id="145971"/>
    <lineage>
        <taxon>Eukaryota</taxon>
        <taxon>Fungi</taxon>
        <taxon>Dikarya</taxon>
        <taxon>Ascomycota</taxon>
        <taxon>Pezizomycotina</taxon>
        <taxon>Sordariomycetes</taxon>
        <taxon>Hypocreomycetidae</taxon>
        <taxon>Glomerellales</taxon>
        <taxon>Glomerellaceae</taxon>
        <taxon>Colletotrichum</taxon>
        <taxon>Colletotrichum acutatum species complex</taxon>
    </lineage>
</organism>
<evidence type="ECO:0000313" key="2">
    <source>
        <dbReference type="EMBL" id="UQC89269.1"/>
    </source>
</evidence>
<feature type="region of interest" description="Disordered" evidence="1">
    <location>
        <begin position="1"/>
        <end position="24"/>
    </location>
</feature>
<evidence type="ECO:0000256" key="1">
    <source>
        <dbReference type="SAM" id="MobiDB-lite"/>
    </source>
</evidence>
<dbReference type="AlphaFoldDB" id="A0A9Q8T4V1"/>
<reference evidence="2" key="1">
    <citation type="journal article" date="2021" name="Mol. Plant Microbe Interact.">
        <title>Complete Genome Sequence of the Plant-Pathogenic Fungus Colletotrichum lupini.</title>
        <authorList>
            <person name="Baroncelli R."/>
            <person name="Pensec F."/>
            <person name="Da Lio D."/>
            <person name="Boufleur T."/>
            <person name="Vicente I."/>
            <person name="Sarrocco S."/>
            <person name="Picot A."/>
            <person name="Baraldi E."/>
            <person name="Sukno S."/>
            <person name="Thon M."/>
            <person name="Le Floch G."/>
        </authorList>
    </citation>
    <scope>NUCLEOTIDE SEQUENCE</scope>
    <source>
        <strain evidence="2">IMI 504893</strain>
    </source>
</reference>